<dbReference type="InterPro" id="IPR004981">
    <property type="entry name" value="Trp_2_3_dOase"/>
</dbReference>
<comment type="catalytic activity">
    <reaction evidence="1">
        <text>L-tryptophan + O2 = N-formyl-L-kynurenine</text>
        <dbReference type="Rhea" id="RHEA:24536"/>
        <dbReference type="ChEBI" id="CHEBI:15379"/>
        <dbReference type="ChEBI" id="CHEBI:57912"/>
        <dbReference type="ChEBI" id="CHEBI:58629"/>
        <dbReference type="EC" id="1.13.11.11"/>
    </reaction>
</comment>
<name>A0A553P6D4_TIGCA</name>
<dbReference type="Pfam" id="PF03301">
    <property type="entry name" value="Trp_dioxygenase"/>
    <property type="match status" value="1"/>
</dbReference>
<gene>
    <name evidence="3" type="ORF">TCAL_08175</name>
</gene>
<dbReference type="OMA" id="WRWRNDH"/>
<dbReference type="AlphaFoldDB" id="A0A553P6D4"/>
<sequence length="441" mass="50584">MNGQNGSVPKVILSNGSTGCPAGYGQSPSTHHSALDKIRASRSRTTSVNPTDVEQDGVNMLADAGGLSYTNYLQLDKILDAQELQSEIMGNKVHDEHLFIIVHQTYELWFKQILFEVDSVRDLFMGGEKIMKSLQTKTTVAAVLDERRMLEIIKRMHRVVMILKLLVDQIHILETMTPLDFMDFRNHLSSASGFQSLQFRLLENKLGVKDENRVRYNKSNYRRVFEDAEAIEALEASEREPTLSECIQRWLERTPGLEQEGFNFPAKFQSAVEALFKHDEIAIETETNDAKKKHLIGNLKIKKEQFDTIFNAQKHDALFKRGERTMTHQALLGVIMINLYKEEPRFHQPSLLLEELMNIDSLITKWRYNHVLLVQRQLGSQTLGTGGSSGYQYLRSTLSDRYKIFLDLFNSSTFLIPREHIPPLTDQMKCLLRNQSFSSDN</sequence>
<accession>A0A553P6D4</accession>
<dbReference type="GO" id="GO:0019442">
    <property type="term" value="P:L-tryptophan catabolic process to acetyl-CoA"/>
    <property type="evidence" value="ECO:0007669"/>
    <property type="project" value="TreeGrafter"/>
</dbReference>
<dbReference type="PANTHER" id="PTHR10138:SF0">
    <property type="entry name" value="TRYPTOPHAN 2,3-DIOXYGENASE"/>
    <property type="match status" value="1"/>
</dbReference>
<dbReference type="Gene3D" id="1.20.58.480">
    <property type="match status" value="1"/>
</dbReference>
<keyword evidence="1" id="KW-0823">Tryptophan catabolism</keyword>
<feature type="compositionally biased region" description="Polar residues" evidence="2">
    <location>
        <begin position="43"/>
        <end position="52"/>
    </location>
</feature>
<evidence type="ECO:0000313" key="3">
    <source>
        <dbReference type="EMBL" id="TRY73180.1"/>
    </source>
</evidence>
<comment type="subunit">
    <text evidence="1">Homotetramer. Dimer of dimers.</text>
</comment>
<comment type="caution">
    <text evidence="3">The sequence shown here is derived from an EMBL/GenBank/DDBJ whole genome shotgun (WGS) entry which is preliminary data.</text>
</comment>
<comment type="caution">
    <text evidence="1">Lacks conserved residue(s) required for the propagation of feature annotation.</text>
</comment>
<reference evidence="3 4" key="1">
    <citation type="journal article" date="2018" name="Nat. Ecol. Evol.">
        <title>Genomic signatures of mitonuclear coevolution across populations of Tigriopus californicus.</title>
        <authorList>
            <person name="Barreto F.S."/>
            <person name="Watson E.T."/>
            <person name="Lima T.G."/>
            <person name="Willett C.S."/>
            <person name="Edmands S."/>
            <person name="Li W."/>
            <person name="Burton R.S."/>
        </authorList>
    </citation>
    <scope>NUCLEOTIDE SEQUENCE [LARGE SCALE GENOMIC DNA]</scope>
    <source>
        <strain evidence="3 4">San Diego</strain>
    </source>
</reference>
<keyword evidence="1" id="KW-0560">Oxidoreductase</keyword>
<dbReference type="OrthoDB" id="447477at2759"/>
<dbReference type="SUPFAM" id="SSF140959">
    <property type="entry name" value="Indolic compounds 2,3-dioxygenase-like"/>
    <property type="match status" value="1"/>
</dbReference>
<dbReference type="GO" id="GO:0019441">
    <property type="term" value="P:L-tryptophan catabolic process to kynurenine"/>
    <property type="evidence" value="ECO:0007669"/>
    <property type="project" value="UniProtKB-UniRule"/>
</dbReference>
<feature type="region of interest" description="Disordered" evidence="2">
    <location>
        <begin position="19"/>
        <end position="53"/>
    </location>
</feature>
<dbReference type="InterPro" id="IPR037217">
    <property type="entry name" value="Trp/Indoleamine_2_3_dOase-like"/>
</dbReference>
<dbReference type="UniPathway" id="UPA00333">
    <property type="reaction ID" value="UER00453"/>
</dbReference>
<dbReference type="GO" id="GO:0004833">
    <property type="term" value="F:L-tryptophan 2,3-dioxygenase activity"/>
    <property type="evidence" value="ECO:0007669"/>
    <property type="project" value="UniProtKB-UniRule"/>
</dbReference>
<dbReference type="GO" id="GO:0020037">
    <property type="term" value="F:heme binding"/>
    <property type="evidence" value="ECO:0007669"/>
    <property type="project" value="UniProtKB-UniRule"/>
</dbReference>
<keyword evidence="1" id="KW-0349">Heme</keyword>
<keyword evidence="1" id="KW-0223">Dioxygenase</keyword>
<dbReference type="EMBL" id="VCGU01000007">
    <property type="protein sequence ID" value="TRY73180.1"/>
    <property type="molecule type" value="Genomic_DNA"/>
</dbReference>
<evidence type="ECO:0000256" key="1">
    <source>
        <dbReference type="HAMAP-Rule" id="MF_03020"/>
    </source>
</evidence>
<evidence type="ECO:0000256" key="2">
    <source>
        <dbReference type="SAM" id="MobiDB-lite"/>
    </source>
</evidence>
<comment type="pathway">
    <text evidence="1">Amino-acid degradation; L-tryptophan degradation via kynurenine pathway; L-kynurenine from L-tryptophan: step 1/2.</text>
</comment>
<keyword evidence="4" id="KW-1185">Reference proteome</keyword>
<dbReference type="GO" id="GO:0046872">
    <property type="term" value="F:metal ion binding"/>
    <property type="evidence" value="ECO:0007669"/>
    <property type="project" value="UniProtKB-KW"/>
</dbReference>
<dbReference type="EC" id="1.13.11.11" evidence="1"/>
<dbReference type="STRING" id="6832.A0A553P6D4"/>
<dbReference type="PANTHER" id="PTHR10138">
    <property type="entry name" value="TRYPTOPHAN 2,3-DIOXYGENASE"/>
    <property type="match status" value="1"/>
</dbReference>
<keyword evidence="1" id="KW-0479">Metal-binding</keyword>
<comment type="function">
    <text evidence="1">Heme-dependent dioxygenase that catalyzes the oxidative cleavage of the L-tryptophan (L-Trp) pyrrole ring and converts L-tryptophan to N-formyl-L-kynurenine. Catalyzes the oxidative cleavage of the indole moiety.</text>
</comment>
<proteinExistence type="inferred from homology"/>
<dbReference type="HAMAP" id="MF_01972">
    <property type="entry name" value="T23O"/>
    <property type="match status" value="1"/>
</dbReference>
<keyword evidence="1" id="KW-0408">Iron</keyword>
<dbReference type="Gene3D" id="1.10.287.3810">
    <property type="match status" value="1"/>
</dbReference>
<comment type="cofactor">
    <cofactor evidence="1">
        <name>heme</name>
        <dbReference type="ChEBI" id="CHEBI:30413"/>
    </cofactor>
    <text evidence="1">Binds 1 heme group per subunit.</text>
</comment>
<protein>
    <recommendedName>
        <fullName evidence="1">Tryptophan 2,3-dioxygenase</fullName>
        <shortName evidence="1">TDO</shortName>
        <ecNumber evidence="1">1.13.11.11</ecNumber>
    </recommendedName>
    <alternativeName>
        <fullName evidence="1">Tryptamin 2,3-dioxygenase</fullName>
    </alternativeName>
    <alternativeName>
        <fullName evidence="1">Tryptophan oxygenase</fullName>
        <shortName evidence="1">TO</shortName>
        <shortName evidence="1">TRPO</shortName>
    </alternativeName>
    <alternativeName>
        <fullName evidence="1">Tryptophan pyrrolase</fullName>
    </alternativeName>
    <alternativeName>
        <fullName evidence="1">Tryptophanase</fullName>
    </alternativeName>
</protein>
<organism evidence="3 4">
    <name type="scientific">Tigriopus californicus</name>
    <name type="common">Marine copepod</name>
    <dbReference type="NCBI Taxonomy" id="6832"/>
    <lineage>
        <taxon>Eukaryota</taxon>
        <taxon>Metazoa</taxon>
        <taxon>Ecdysozoa</taxon>
        <taxon>Arthropoda</taxon>
        <taxon>Crustacea</taxon>
        <taxon>Multicrustacea</taxon>
        <taxon>Hexanauplia</taxon>
        <taxon>Copepoda</taxon>
        <taxon>Harpacticoida</taxon>
        <taxon>Harpacticidae</taxon>
        <taxon>Tigriopus</taxon>
    </lineage>
</organism>
<evidence type="ECO:0000313" key="4">
    <source>
        <dbReference type="Proteomes" id="UP000318571"/>
    </source>
</evidence>
<dbReference type="Proteomes" id="UP000318571">
    <property type="component" value="Chromosome 3"/>
</dbReference>
<comment type="similarity">
    <text evidence="1">Belongs to the tryptophan 2,3-dioxygenase family.</text>
</comment>